<dbReference type="RefSeq" id="WP_130092945.1">
    <property type="nucleotide sequence ID" value="NZ_SETE01000002.1"/>
</dbReference>
<dbReference type="InterPro" id="IPR006148">
    <property type="entry name" value="Glc/Gal-6P_isomerase"/>
</dbReference>
<evidence type="ECO:0000313" key="3">
    <source>
        <dbReference type="EMBL" id="RYM34937.1"/>
    </source>
</evidence>
<feature type="domain" description="Glucosamine/galactosamine-6-phosphate isomerase" evidence="2">
    <location>
        <begin position="26"/>
        <end position="241"/>
    </location>
</feature>
<dbReference type="InterPro" id="IPR004547">
    <property type="entry name" value="Glucosamine6P_isomerase"/>
</dbReference>
<proteinExistence type="predicted"/>
<dbReference type="InterPro" id="IPR037171">
    <property type="entry name" value="NagB/RpiA_transferase-like"/>
</dbReference>
<protein>
    <recommendedName>
        <fullName evidence="1">Glucosamine-6-phosphate deaminase</fullName>
        <ecNumber evidence="1">3.5.99.6</ecNumber>
    </recommendedName>
</protein>
<evidence type="ECO:0000313" key="4">
    <source>
        <dbReference type="Proteomes" id="UP000293952"/>
    </source>
</evidence>
<dbReference type="InterPro" id="IPR052960">
    <property type="entry name" value="GlcN6P_deaminase-like"/>
</dbReference>
<dbReference type="EMBL" id="SETE01000002">
    <property type="protein sequence ID" value="RYM34937.1"/>
    <property type="molecule type" value="Genomic_DNA"/>
</dbReference>
<gene>
    <name evidence="3" type="primary">nagB</name>
    <name evidence="3" type="ORF">ERX46_06070</name>
</gene>
<dbReference type="InterPro" id="IPR018321">
    <property type="entry name" value="Glucosamine6P_isomerase_CS"/>
</dbReference>
<dbReference type="OrthoDB" id="9791139at2"/>
<dbReference type="Gene3D" id="3.40.50.1360">
    <property type="match status" value="1"/>
</dbReference>
<accession>A0A4Q4KPY5</accession>
<dbReference type="PANTHER" id="PTHR42892">
    <property type="entry name" value="GLUCOSAMINE-6-PHOSPHATE DEAMINASE-LIKE PROTEIN BT_0258-RELATED"/>
    <property type="match status" value="1"/>
</dbReference>
<keyword evidence="3" id="KW-0378">Hydrolase</keyword>
<dbReference type="Proteomes" id="UP000293952">
    <property type="component" value="Unassembled WGS sequence"/>
</dbReference>
<dbReference type="EC" id="3.5.99.6" evidence="1"/>
<dbReference type="NCBIfam" id="TIGR00502">
    <property type="entry name" value="nagB"/>
    <property type="match status" value="1"/>
</dbReference>
<evidence type="ECO:0000256" key="1">
    <source>
        <dbReference type="NCBIfam" id="TIGR00502"/>
    </source>
</evidence>
<dbReference type="GO" id="GO:0004342">
    <property type="term" value="F:glucosamine-6-phosphate deaminase activity"/>
    <property type="evidence" value="ECO:0007669"/>
    <property type="project" value="UniProtKB-UniRule"/>
</dbReference>
<reference evidence="3 4" key="1">
    <citation type="submission" date="2019-02" db="EMBL/GenBank/DDBJ databases">
        <title>Genome sequence of the sea-ice species Brumimicrobium glaciale.</title>
        <authorList>
            <person name="Bowman J.P."/>
        </authorList>
    </citation>
    <scope>NUCLEOTIDE SEQUENCE [LARGE SCALE GENOMIC DNA]</scope>
    <source>
        <strain evidence="3 4">IC156</strain>
    </source>
</reference>
<dbReference type="CDD" id="cd01399">
    <property type="entry name" value="GlcN6P_deaminase"/>
    <property type="match status" value="1"/>
</dbReference>
<sequence length="258" mass="28698">MSNNYSKHTLLKSPTLFSNAVQASLYTAKQIAELILEKQKQGLPAVLGLATGNTPKKVYKELIRLHQYEGLSFHNVVSFNLDEYYPIGSENDQSYTYFMNQNLFSYIDIQPKNIHVPHTDSSPDQITQYCLDYESKIAGFGGIDLQLLGIGRNGHIGFNEPGSSFDSTTRLVNLDSITREDAITDFGTLNKVPHQAISIGIHTIIQAKKILLLALGERKSEIINEAINGEISIQVPASILQTMPQVEYVLDNEAARLI</sequence>
<evidence type="ECO:0000259" key="2">
    <source>
        <dbReference type="Pfam" id="PF01182"/>
    </source>
</evidence>
<name>A0A4Q4KPY5_9FLAO</name>
<dbReference type="SUPFAM" id="SSF100950">
    <property type="entry name" value="NagB/RpiA/CoA transferase-like"/>
    <property type="match status" value="1"/>
</dbReference>
<dbReference type="GO" id="GO:0005975">
    <property type="term" value="P:carbohydrate metabolic process"/>
    <property type="evidence" value="ECO:0007669"/>
    <property type="project" value="InterPro"/>
</dbReference>
<comment type="caution">
    <text evidence="3">The sequence shown here is derived from an EMBL/GenBank/DDBJ whole genome shotgun (WGS) entry which is preliminary data.</text>
</comment>
<keyword evidence="4" id="KW-1185">Reference proteome</keyword>
<dbReference type="PROSITE" id="PS01161">
    <property type="entry name" value="GLC_GALNAC_ISOMERASE"/>
    <property type="match status" value="1"/>
</dbReference>
<dbReference type="GO" id="GO:0006046">
    <property type="term" value="P:N-acetylglucosamine catabolic process"/>
    <property type="evidence" value="ECO:0007669"/>
    <property type="project" value="UniProtKB-UniRule"/>
</dbReference>
<dbReference type="Pfam" id="PF01182">
    <property type="entry name" value="Glucosamine_iso"/>
    <property type="match status" value="1"/>
</dbReference>
<organism evidence="3 4">
    <name type="scientific">Brumimicrobium glaciale</name>
    <dbReference type="NCBI Taxonomy" id="200475"/>
    <lineage>
        <taxon>Bacteria</taxon>
        <taxon>Pseudomonadati</taxon>
        <taxon>Bacteroidota</taxon>
        <taxon>Flavobacteriia</taxon>
        <taxon>Flavobacteriales</taxon>
        <taxon>Crocinitomicaceae</taxon>
        <taxon>Brumimicrobium</taxon>
    </lineage>
</organism>
<dbReference type="AlphaFoldDB" id="A0A4Q4KPY5"/>
<dbReference type="PANTHER" id="PTHR42892:SF1">
    <property type="entry name" value="GLUCOSAMINE-6-PHOSPHATE ISOMERASE"/>
    <property type="match status" value="1"/>
</dbReference>